<evidence type="ECO:0000256" key="3">
    <source>
        <dbReference type="ARBA" id="ARBA00022989"/>
    </source>
</evidence>
<feature type="transmembrane region" description="Helical" evidence="5">
    <location>
        <begin position="253"/>
        <end position="271"/>
    </location>
</feature>
<proteinExistence type="predicted"/>
<name>A0A7W0CMC4_9ACTN</name>
<keyword evidence="4 5" id="KW-0472">Membrane</keyword>
<gene>
    <name evidence="6" type="ORF">HNR30_005136</name>
</gene>
<feature type="transmembrane region" description="Helical" evidence="5">
    <location>
        <begin position="58"/>
        <end position="78"/>
    </location>
</feature>
<dbReference type="Gene3D" id="1.10.357.140">
    <property type="entry name" value="UbiA prenyltransferase"/>
    <property type="match status" value="1"/>
</dbReference>
<comment type="caution">
    <text evidence="6">The sequence shown here is derived from an EMBL/GenBank/DDBJ whole genome shotgun (WGS) entry which is preliminary data.</text>
</comment>
<feature type="transmembrane region" description="Helical" evidence="5">
    <location>
        <begin position="178"/>
        <end position="197"/>
    </location>
</feature>
<evidence type="ECO:0000256" key="4">
    <source>
        <dbReference type="ARBA" id="ARBA00023136"/>
    </source>
</evidence>
<dbReference type="GO" id="GO:0008412">
    <property type="term" value="F:4-hydroxybenzoate polyprenyltransferase activity"/>
    <property type="evidence" value="ECO:0007669"/>
    <property type="project" value="UniProtKB-EC"/>
</dbReference>
<dbReference type="PANTHER" id="PTHR42723:SF1">
    <property type="entry name" value="CHLOROPHYLL SYNTHASE, CHLOROPLASTIC"/>
    <property type="match status" value="1"/>
</dbReference>
<dbReference type="InterPro" id="IPR044878">
    <property type="entry name" value="UbiA_sf"/>
</dbReference>
<reference evidence="6 7" key="1">
    <citation type="submission" date="2020-07" db="EMBL/GenBank/DDBJ databases">
        <title>Genomic Encyclopedia of Type Strains, Phase IV (KMG-IV): sequencing the most valuable type-strain genomes for metagenomic binning, comparative biology and taxonomic classification.</title>
        <authorList>
            <person name="Goeker M."/>
        </authorList>
    </citation>
    <scope>NUCLEOTIDE SEQUENCE [LARGE SCALE GENOMIC DNA]</scope>
    <source>
        <strain evidence="6 7">DSM 45533</strain>
    </source>
</reference>
<dbReference type="RefSeq" id="WP_181612546.1">
    <property type="nucleotide sequence ID" value="NZ_BAABAM010000005.1"/>
</dbReference>
<keyword evidence="7" id="KW-1185">Reference proteome</keyword>
<dbReference type="GO" id="GO:0016020">
    <property type="term" value="C:membrane"/>
    <property type="evidence" value="ECO:0007669"/>
    <property type="project" value="UniProtKB-SubCell"/>
</dbReference>
<feature type="transmembrane region" description="Helical" evidence="5">
    <location>
        <begin position="124"/>
        <end position="140"/>
    </location>
</feature>
<sequence>MTTDIGSSSGSSSGSLPLRRAVMCVAEARVTVQINFLLRYLTGAWLSSAAGGGEPVRAAWGAISWTLAVFAVYLYNGVTDMNEDRLNGSRRPIARGELPPSFATGVAAASALVSVAAAVPLGPAWTVMAMLFLALGYLYSGPPFQLKRRTSATVVIGLTASVLTYCAGAYAYAGELHADPTLIVFVLAASLWTGLVGSTTKDLPDLEGDAAAGRVTYAAVHGERALRRAAVAVSLALPAVVTVAVVLLDVALLLPTAAMWVGGVVIALLCRRPIPAGPRRGRPYAVFMVTQYVLHACVIVPALSRDWLLL</sequence>
<accession>A0A7W0CMC4</accession>
<keyword evidence="2 5" id="KW-0812">Transmembrane</keyword>
<evidence type="ECO:0000256" key="1">
    <source>
        <dbReference type="ARBA" id="ARBA00004141"/>
    </source>
</evidence>
<keyword evidence="6" id="KW-0808">Transferase</keyword>
<dbReference type="EC" id="2.5.1.39" evidence="6"/>
<keyword evidence="3 5" id="KW-1133">Transmembrane helix</keyword>
<evidence type="ECO:0000313" key="7">
    <source>
        <dbReference type="Proteomes" id="UP000530928"/>
    </source>
</evidence>
<feature type="transmembrane region" description="Helical" evidence="5">
    <location>
        <begin position="229"/>
        <end position="247"/>
    </location>
</feature>
<comment type="subcellular location">
    <subcellularLocation>
        <location evidence="1">Membrane</location>
        <topology evidence="1">Multi-pass membrane protein</topology>
    </subcellularLocation>
</comment>
<dbReference type="Pfam" id="PF01040">
    <property type="entry name" value="UbiA"/>
    <property type="match status" value="1"/>
</dbReference>
<dbReference type="AlphaFoldDB" id="A0A7W0CMC4"/>
<evidence type="ECO:0000256" key="2">
    <source>
        <dbReference type="ARBA" id="ARBA00022692"/>
    </source>
</evidence>
<organism evidence="6 7">
    <name type="scientific">Nonomuraea soli</name>
    <dbReference type="NCBI Taxonomy" id="1032476"/>
    <lineage>
        <taxon>Bacteria</taxon>
        <taxon>Bacillati</taxon>
        <taxon>Actinomycetota</taxon>
        <taxon>Actinomycetes</taxon>
        <taxon>Streptosporangiales</taxon>
        <taxon>Streptosporangiaceae</taxon>
        <taxon>Nonomuraea</taxon>
    </lineage>
</organism>
<dbReference type="InterPro" id="IPR050475">
    <property type="entry name" value="Prenyltransferase_related"/>
</dbReference>
<dbReference type="Proteomes" id="UP000530928">
    <property type="component" value="Unassembled WGS sequence"/>
</dbReference>
<dbReference type="EMBL" id="JACDUR010000005">
    <property type="protein sequence ID" value="MBA2893775.1"/>
    <property type="molecule type" value="Genomic_DNA"/>
</dbReference>
<evidence type="ECO:0000256" key="5">
    <source>
        <dbReference type="SAM" id="Phobius"/>
    </source>
</evidence>
<feature type="transmembrane region" description="Helical" evidence="5">
    <location>
        <begin position="152"/>
        <end position="172"/>
    </location>
</feature>
<dbReference type="InterPro" id="IPR000537">
    <property type="entry name" value="UbiA_prenyltransferase"/>
</dbReference>
<feature type="transmembrane region" description="Helical" evidence="5">
    <location>
        <begin position="283"/>
        <end position="304"/>
    </location>
</feature>
<dbReference type="CDD" id="cd13956">
    <property type="entry name" value="PT_UbiA"/>
    <property type="match status" value="1"/>
</dbReference>
<feature type="transmembrane region" description="Helical" evidence="5">
    <location>
        <begin position="98"/>
        <end position="118"/>
    </location>
</feature>
<dbReference type="PANTHER" id="PTHR42723">
    <property type="entry name" value="CHLOROPHYLL SYNTHASE"/>
    <property type="match status" value="1"/>
</dbReference>
<evidence type="ECO:0000313" key="6">
    <source>
        <dbReference type="EMBL" id="MBA2893775.1"/>
    </source>
</evidence>
<protein>
    <submittedName>
        <fullName evidence="6">4-hydroxybenzoate polyprenyltransferase</fullName>
        <ecNumber evidence="6">2.5.1.39</ecNumber>
    </submittedName>
</protein>